<comment type="subcellular location">
    <subcellularLocation>
        <location evidence="2">Membrane</location>
    </subcellularLocation>
</comment>
<evidence type="ECO:0000256" key="8">
    <source>
        <dbReference type="ARBA" id="ARBA00022989"/>
    </source>
</evidence>
<protein>
    <recommendedName>
        <fullName evidence="4">Succinate dehydrogenase cytochrome b556 subunit</fullName>
    </recommendedName>
</protein>
<keyword evidence="6 13" id="KW-0812">Transmembrane</keyword>
<proteinExistence type="inferred from homology"/>
<dbReference type="PANTHER" id="PTHR10978:SF5">
    <property type="entry name" value="SUCCINATE DEHYDROGENASE CYTOCHROME B560 SUBUNIT, MITOCHONDRIAL"/>
    <property type="match status" value="1"/>
</dbReference>
<evidence type="ECO:0000256" key="11">
    <source>
        <dbReference type="ARBA" id="ARBA00025912"/>
    </source>
</evidence>
<sequence>MANRPRPLSPHLQIYRWQIQMVVSIINRVTGVILAAGSLLFAYGLVALAAGPERWNDFVGLARSPLGFLILFGWTWALAFHALGGLRHLAQDVGYGFRIEDVIRSSWMTVIGSMLLTALVWVIAMMKWGNA</sequence>
<comment type="similarity">
    <text evidence="3">Belongs to the cytochrome b560 family.</text>
</comment>
<organism evidence="14">
    <name type="scientific">uncultured Lysobacter sp</name>
    <dbReference type="NCBI Taxonomy" id="271060"/>
    <lineage>
        <taxon>Bacteria</taxon>
        <taxon>Pseudomonadati</taxon>
        <taxon>Pseudomonadota</taxon>
        <taxon>Gammaproteobacteria</taxon>
        <taxon>Lysobacterales</taxon>
        <taxon>Lysobacteraceae</taxon>
        <taxon>Lysobacter</taxon>
        <taxon>environmental samples</taxon>
    </lineage>
</organism>
<dbReference type="PANTHER" id="PTHR10978">
    <property type="entry name" value="SUCCINATE DEHYDROGENASE CYTOCHROME B560 SUBUNIT"/>
    <property type="match status" value="1"/>
</dbReference>
<evidence type="ECO:0000313" key="14">
    <source>
        <dbReference type="EMBL" id="CAA9308197.1"/>
    </source>
</evidence>
<feature type="transmembrane region" description="Helical" evidence="13">
    <location>
        <begin position="107"/>
        <end position="126"/>
    </location>
</feature>
<dbReference type="SUPFAM" id="SSF81343">
    <property type="entry name" value="Fumarate reductase respiratory complex transmembrane subunits"/>
    <property type="match status" value="1"/>
</dbReference>
<keyword evidence="7 12" id="KW-0479">Metal-binding</keyword>
<feature type="transmembrane region" description="Helical" evidence="13">
    <location>
        <begin position="21"/>
        <end position="46"/>
    </location>
</feature>
<feature type="transmembrane region" description="Helical" evidence="13">
    <location>
        <begin position="66"/>
        <end position="86"/>
    </location>
</feature>
<dbReference type="CDD" id="cd03499">
    <property type="entry name" value="SQR_TypeC_SdhC"/>
    <property type="match status" value="1"/>
</dbReference>
<keyword evidence="10 13" id="KW-0472">Membrane</keyword>
<dbReference type="InterPro" id="IPR000701">
    <property type="entry name" value="SuccDH_FuR_B_TM-su"/>
</dbReference>
<evidence type="ECO:0000256" key="10">
    <source>
        <dbReference type="ARBA" id="ARBA00023136"/>
    </source>
</evidence>
<evidence type="ECO:0000256" key="1">
    <source>
        <dbReference type="ARBA" id="ARBA00004050"/>
    </source>
</evidence>
<evidence type="ECO:0000256" key="3">
    <source>
        <dbReference type="ARBA" id="ARBA00007244"/>
    </source>
</evidence>
<dbReference type="Gene3D" id="1.20.1300.10">
    <property type="entry name" value="Fumarate reductase/succinate dehydrogenase, transmembrane subunit"/>
    <property type="match status" value="1"/>
</dbReference>
<evidence type="ECO:0000256" key="6">
    <source>
        <dbReference type="ARBA" id="ARBA00022692"/>
    </source>
</evidence>
<dbReference type="AlphaFoldDB" id="A0A6J4KLX9"/>
<dbReference type="GO" id="GO:0016020">
    <property type="term" value="C:membrane"/>
    <property type="evidence" value="ECO:0007669"/>
    <property type="project" value="UniProtKB-SubCell"/>
</dbReference>
<evidence type="ECO:0000256" key="5">
    <source>
        <dbReference type="ARBA" id="ARBA00022617"/>
    </source>
</evidence>
<dbReference type="NCBIfam" id="TIGR02970">
    <property type="entry name" value="succ_dehyd_cytB"/>
    <property type="match status" value="1"/>
</dbReference>
<evidence type="ECO:0000256" key="7">
    <source>
        <dbReference type="ARBA" id="ARBA00022723"/>
    </source>
</evidence>
<name>A0A6J4KLX9_9GAMM</name>
<feature type="binding site" description="axial binding residue" evidence="12">
    <location>
        <position position="81"/>
    </location>
    <ligand>
        <name>heme</name>
        <dbReference type="ChEBI" id="CHEBI:30413"/>
        <note>ligand shared with second transmembrane subunit</note>
    </ligand>
    <ligandPart>
        <name>Fe</name>
        <dbReference type="ChEBI" id="CHEBI:18248"/>
    </ligandPart>
</feature>
<keyword evidence="8 13" id="KW-1133">Transmembrane helix</keyword>
<reference evidence="14" key="1">
    <citation type="submission" date="2020-02" db="EMBL/GenBank/DDBJ databases">
        <authorList>
            <person name="Meier V. D."/>
        </authorList>
    </citation>
    <scope>NUCLEOTIDE SEQUENCE</scope>
    <source>
        <strain evidence="14">AVDCRST_MAG71</strain>
    </source>
</reference>
<dbReference type="EMBL" id="CADCUA010000154">
    <property type="protein sequence ID" value="CAA9308197.1"/>
    <property type="molecule type" value="Genomic_DNA"/>
</dbReference>
<evidence type="ECO:0000256" key="12">
    <source>
        <dbReference type="PIRSR" id="PIRSR000178-1"/>
    </source>
</evidence>
<accession>A0A6J4KLX9</accession>
<gene>
    <name evidence="14" type="ORF">AVDCRST_MAG71-531</name>
</gene>
<dbReference type="InterPro" id="IPR014314">
    <property type="entry name" value="Succ_DH_cytb556"/>
</dbReference>
<dbReference type="Pfam" id="PF01127">
    <property type="entry name" value="Sdh_cyt"/>
    <property type="match status" value="1"/>
</dbReference>
<comment type="subunit">
    <text evidence="11">Part of an enzyme complex containing four subunits: a flavoprotein, an iron-sulfur protein, plus two membrane-anchoring proteins, SdhC and SdhD. The complex can form homotrimers.</text>
</comment>
<keyword evidence="9 12" id="KW-0408">Iron</keyword>
<comment type="cofactor">
    <cofactor evidence="12">
        <name>heme</name>
        <dbReference type="ChEBI" id="CHEBI:30413"/>
    </cofactor>
    <text evidence="12">The heme is bound between the two transmembrane subunits.</text>
</comment>
<evidence type="ECO:0000256" key="9">
    <source>
        <dbReference type="ARBA" id="ARBA00023004"/>
    </source>
</evidence>
<comment type="function">
    <text evidence="1">Membrane-anchoring subunit of succinate dehydrogenase (SDH).</text>
</comment>
<dbReference type="InterPro" id="IPR034804">
    <property type="entry name" value="SQR/QFR_C/D"/>
</dbReference>
<dbReference type="GO" id="GO:0046872">
    <property type="term" value="F:metal ion binding"/>
    <property type="evidence" value="ECO:0007669"/>
    <property type="project" value="UniProtKB-KW"/>
</dbReference>
<keyword evidence="5 12" id="KW-0349">Heme</keyword>
<evidence type="ECO:0000256" key="2">
    <source>
        <dbReference type="ARBA" id="ARBA00004370"/>
    </source>
</evidence>
<evidence type="ECO:0000256" key="4">
    <source>
        <dbReference type="ARBA" id="ARBA00020076"/>
    </source>
</evidence>
<dbReference type="PIRSF" id="PIRSF000178">
    <property type="entry name" value="SDH_cyt_b560"/>
    <property type="match status" value="1"/>
</dbReference>
<dbReference type="GO" id="GO:0009055">
    <property type="term" value="F:electron transfer activity"/>
    <property type="evidence" value="ECO:0007669"/>
    <property type="project" value="InterPro"/>
</dbReference>
<dbReference type="GO" id="GO:0006099">
    <property type="term" value="P:tricarboxylic acid cycle"/>
    <property type="evidence" value="ECO:0007669"/>
    <property type="project" value="InterPro"/>
</dbReference>
<evidence type="ECO:0000256" key="13">
    <source>
        <dbReference type="SAM" id="Phobius"/>
    </source>
</evidence>